<feature type="transmembrane region" description="Helical" evidence="1">
    <location>
        <begin position="6"/>
        <end position="22"/>
    </location>
</feature>
<protein>
    <submittedName>
        <fullName evidence="2">Uncharacterized protein</fullName>
    </submittedName>
</protein>
<keyword evidence="1" id="KW-0812">Transmembrane</keyword>
<evidence type="ECO:0000256" key="1">
    <source>
        <dbReference type="SAM" id="Phobius"/>
    </source>
</evidence>
<gene>
    <name evidence="2" type="ORF">BpHYR1_028173</name>
</gene>
<evidence type="ECO:0000313" key="3">
    <source>
        <dbReference type="Proteomes" id="UP000276133"/>
    </source>
</evidence>
<keyword evidence="1" id="KW-0472">Membrane</keyword>
<dbReference type="EMBL" id="REGN01006191">
    <property type="protein sequence ID" value="RNA10471.1"/>
    <property type="molecule type" value="Genomic_DNA"/>
</dbReference>
<sequence>MEPVTLFSGIFLNICLYIIIYRKKKTNFLQSTKPMRYLLMAILLSDTWFLIDNLTSVNFMCQFISYLNYFLPIILEFSMMTADYILISLVMKSNDQKVKNVQLIKKILI</sequence>
<dbReference type="AlphaFoldDB" id="A0A3M7QHG0"/>
<feature type="transmembrane region" description="Helical" evidence="1">
    <location>
        <begin position="34"/>
        <end position="51"/>
    </location>
</feature>
<keyword evidence="1" id="KW-1133">Transmembrane helix</keyword>
<accession>A0A3M7QHG0</accession>
<evidence type="ECO:0000313" key="2">
    <source>
        <dbReference type="EMBL" id="RNA10471.1"/>
    </source>
</evidence>
<proteinExistence type="predicted"/>
<keyword evidence="3" id="KW-1185">Reference proteome</keyword>
<dbReference type="OrthoDB" id="10574019at2759"/>
<organism evidence="2 3">
    <name type="scientific">Brachionus plicatilis</name>
    <name type="common">Marine rotifer</name>
    <name type="synonym">Brachionus muelleri</name>
    <dbReference type="NCBI Taxonomy" id="10195"/>
    <lineage>
        <taxon>Eukaryota</taxon>
        <taxon>Metazoa</taxon>
        <taxon>Spiralia</taxon>
        <taxon>Gnathifera</taxon>
        <taxon>Rotifera</taxon>
        <taxon>Eurotatoria</taxon>
        <taxon>Monogononta</taxon>
        <taxon>Pseudotrocha</taxon>
        <taxon>Ploima</taxon>
        <taxon>Brachionidae</taxon>
        <taxon>Brachionus</taxon>
    </lineage>
</organism>
<comment type="caution">
    <text evidence="2">The sequence shown here is derived from an EMBL/GenBank/DDBJ whole genome shotgun (WGS) entry which is preliminary data.</text>
</comment>
<feature type="transmembrane region" description="Helical" evidence="1">
    <location>
        <begin position="63"/>
        <end position="87"/>
    </location>
</feature>
<dbReference type="Proteomes" id="UP000276133">
    <property type="component" value="Unassembled WGS sequence"/>
</dbReference>
<reference evidence="2 3" key="1">
    <citation type="journal article" date="2018" name="Sci. Rep.">
        <title>Genomic signatures of local adaptation to the degree of environmental predictability in rotifers.</title>
        <authorList>
            <person name="Franch-Gras L."/>
            <person name="Hahn C."/>
            <person name="Garcia-Roger E.M."/>
            <person name="Carmona M.J."/>
            <person name="Serra M."/>
            <person name="Gomez A."/>
        </authorList>
    </citation>
    <scope>NUCLEOTIDE SEQUENCE [LARGE SCALE GENOMIC DNA]</scope>
    <source>
        <strain evidence="2">HYR1</strain>
    </source>
</reference>
<name>A0A3M7QHG0_BRAPC</name>